<evidence type="ECO:0000313" key="2">
    <source>
        <dbReference type="Proteomes" id="UP001605989"/>
    </source>
</evidence>
<organism evidence="1 2">
    <name type="scientific">Megasphaera hexanoica</name>
    <dbReference type="NCBI Taxonomy" id="1675036"/>
    <lineage>
        <taxon>Bacteria</taxon>
        <taxon>Bacillati</taxon>
        <taxon>Bacillota</taxon>
        <taxon>Negativicutes</taxon>
        <taxon>Veillonellales</taxon>
        <taxon>Veillonellaceae</taxon>
        <taxon>Megasphaera</taxon>
    </lineage>
</organism>
<evidence type="ECO:0000313" key="1">
    <source>
        <dbReference type="EMBL" id="MFG6272864.1"/>
    </source>
</evidence>
<reference evidence="1 2" key="1">
    <citation type="submission" date="2024-10" db="EMBL/GenBank/DDBJ databases">
        <authorList>
            <person name="Sang B.-I."/>
            <person name="Prabhaharan D."/>
        </authorList>
    </citation>
    <scope>NUCLEOTIDE SEQUENCE [LARGE SCALE GENOMIC DNA]</scope>
    <source>
        <strain evidence="1 2">MH</strain>
    </source>
</reference>
<protein>
    <recommendedName>
        <fullName evidence="3">DNA-binding protein</fullName>
    </recommendedName>
</protein>
<proteinExistence type="predicted"/>
<name>A0ABW7DR95_9FIRM</name>
<keyword evidence="2" id="KW-1185">Reference proteome</keyword>
<gene>
    <name evidence="1" type="ORF">ACGTZG_06635</name>
</gene>
<dbReference type="Proteomes" id="UP001605989">
    <property type="component" value="Unassembled WGS sequence"/>
</dbReference>
<dbReference type="EMBL" id="JBIEKR010000005">
    <property type="protein sequence ID" value="MFG6272864.1"/>
    <property type="molecule type" value="Genomic_DNA"/>
</dbReference>
<evidence type="ECO:0008006" key="3">
    <source>
        <dbReference type="Google" id="ProtNLM"/>
    </source>
</evidence>
<sequence>MEVYKTKNDLDSRQYVRPVQLQKLLGVSRTTVWKLLNGFTAVKGNERAVLDLSQTLKLVPLHEFMDWLKSQNGKYLQK</sequence>
<comment type="caution">
    <text evidence="1">The sequence shown here is derived from an EMBL/GenBank/DDBJ whole genome shotgun (WGS) entry which is preliminary data.</text>
</comment>
<accession>A0ABW7DR95</accession>
<dbReference type="RefSeq" id="WP_113855391.1">
    <property type="nucleotide sequence ID" value="NZ_CP011940.1"/>
</dbReference>